<accession>A0ABP6R6Z6</accession>
<protein>
    <recommendedName>
        <fullName evidence="3">Protein-glutamine gamma-glutamyltransferase-like C-terminal domain-containing protein</fullName>
    </recommendedName>
</protein>
<gene>
    <name evidence="4" type="ORF">GCM10020260_02890</name>
</gene>
<name>A0ABP6R6Z6_9MICC</name>
<evidence type="ECO:0000259" key="3">
    <source>
        <dbReference type="Pfam" id="PF13559"/>
    </source>
</evidence>
<keyword evidence="2" id="KW-0472">Membrane</keyword>
<dbReference type="Proteomes" id="UP001501736">
    <property type="component" value="Unassembled WGS sequence"/>
</dbReference>
<keyword evidence="2" id="KW-0812">Transmembrane</keyword>
<sequence length="255" mass="27013">MLMTALPPWAAPWAASVPAPPAVSVDGSVGGDATPAAAADSPPLRPARDGARELLEEELRDSRYDTADAGPIRRLIGDVLAWLDDRLVTLTGVDIPYGPVLLLVLLAVVVVLVVLLVRPRLQHASVEDRVLEEEHGITADELRDRSARRLAAGEPDAAFRDRFRAIVRAAEERDLMPAGAGRTATEAAVGLGTVFAAQRGRLRVAADLFNLSRYGGRPLSAQDCEELAALDAALQTSRPDDGAESSPAAQVVAPR</sequence>
<dbReference type="Pfam" id="PF13559">
    <property type="entry name" value="DUF4129"/>
    <property type="match status" value="1"/>
</dbReference>
<reference evidence="5" key="1">
    <citation type="journal article" date="2019" name="Int. J. Syst. Evol. Microbiol.">
        <title>The Global Catalogue of Microorganisms (GCM) 10K type strain sequencing project: providing services to taxonomists for standard genome sequencing and annotation.</title>
        <authorList>
            <consortium name="The Broad Institute Genomics Platform"/>
            <consortium name="The Broad Institute Genome Sequencing Center for Infectious Disease"/>
            <person name="Wu L."/>
            <person name="Ma J."/>
        </authorList>
    </citation>
    <scope>NUCLEOTIDE SEQUENCE [LARGE SCALE GENOMIC DNA]</scope>
    <source>
        <strain evidence="5">JCM 11483</strain>
    </source>
</reference>
<keyword evidence="2" id="KW-1133">Transmembrane helix</keyword>
<evidence type="ECO:0000313" key="4">
    <source>
        <dbReference type="EMBL" id="GAA3279606.1"/>
    </source>
</evidence>
<feature type="transmembrane region" description="Helical" evidence="2">
    <location>
        <begin position="97"/>
        <end position="117"/>
    </location>
</feature>
<comment type="caution">
    <text evidence="4">The sequence shown here is derived from an EMBL/GenBank/DDBJ whole genome shotgun (WGS) entry which is preliminary data.</text>
</comment>
<feature type="region of interest" description="Disordered" evidence="1">
    <location>
        <begin position="235"/>
        <end position="255"/>
    </location>
</feature>
<dbReference type="InterPro" id="IPR025403">
    <property type="entry name" value="TgpA-like_C"/>
</dbReference>
<dbReference type="EMBL" id="BAAAYG010000002">
    <property type="protein sequence ID" value="GAA3279606.1"/>
    <property type="molecule type" value="Genomic_DNA"/>
</dbReference>
<keyword evidence="5" id="KW-1185">Reference proteome</keyword>
<evidence type="ECO:0000256" key="2">
    <source>
        <dbReference type="SAM" id="Phobius"/>
    </source>
</evidence>
<feature type="compositionally biased region" description="Low complexity" evidence="1">
    <location>
        <begin position="32"/>
        <end position="42"/>
    </location>
</feature>
<feature type="region of interest" description="Disordered" evidence="1">
    <location>
        <begin position="24"/>
        <end position="47"/>
    </location>
</feature>
<organism evidence="4 5">
    <name type="scientific">Nesterenkonia halobia</name>
    <dbReference type="NCBI Taxonomy" id="37922"/>
    <lineage>
        <taxon>Bacteria</taxon>
        <taxon>Bacillati</taxon>
        <taxon>Actinomycetota</taxon>
        <taxon>Actinomycetes</taxon>
        <taxon>Micrococcales</taxon>
        <taxon>Micrococcaceae</taxon>
        <taxon>Nesterenkonia</taxon>
    </lineage>
</organism>
<evidence type="ECO:0000313" key="5">
    <source>
        <dbReference type="Proteomes" id="UP001501736"/>
    </source>
</evidence>
<feature type="domain" description="Protein-glutamine gamma-glutamyltransferase-like C-terminal" evidence="3">
    <location>
        <begin position="162"/>
        <end position="231"/>
    </location>
</feature>
<evidence type="ECO:0000256" key="1">
    <source>
        <dbReference type="SAM" id="MobiDB-lite"/>
    </source>
</evidence>
<proteinExistence type="predicted"/>